<dbReference type="Gene3D" id="3.10.20.90">
    <property type="entry name" value="Phosphatidylinositol 3-kinase Catalytic Subunit, Chain A, domain 1"/>
    <property type="match status" value="1"/>
</dbReference>
<dbReference type="GO" id="GO:0044027">
    <property type="term" value="P:negative regulation of gene expression via chromosomal CpG island methylation"/>
    <property type="evidence" value="ECO:0007669"/>
    <property type="project" value="TreeGrafter"/>
</dbReference>
<feature type="compositionally biased region" description="Polar residues" evidence="14">
    <location>
        <begin position="85"/>
        <end position="94"/>
    </location>
</feature>
<evidence type="ECO:0000256" key="2">
    <source>
        <dbReference type="ARBA" id="ARBA00004906"/>
    </source>
</evidence>
<dbReference type="PROSITE" id="PS50016">
    <property type="entry name" value="ZF_PHD_2"/>
    <property type="match status" value="1"/>
</dbReference>
<gene>
    <name evidence="19" type="ORF">CONCODRAFT_3696</name>
</gene>
<dbReference type="SUPFAM" id="SSF54236">
    <property type="entry name" value="Ubiquitin-like"/>
    <property type="match status" value="1"/>
</dbReference>
<dbReference type="PROSITE" id="PS01359">
    <property type="entry name" value="ZF_PHD_1"/>
    <property type="match status" value="1"/>
</dbReference>
<dbReference type="Gene3D" id="2.30.280.10">
    <property type="entry name" value="SRA-YDG"/>
    <property type="match status" value="1"/>
</dbReference>
<sequence>MKLNLKYNNKPYQLQIDRTKPISQLRKIISDLLDLDQKRIVLFYHGKILENSNTLYDYNVKDNAAILLHYKAEQVEESKVKAEENNTTPISETNESAKKTKATVESEVKALAELGIDIGAIPQEDCTRCDNKETSDCSYCGCSVCHKKTDPEKQLICEECQMYFHTFCLPTPLEKIPEEDWYCHDCYNDPNLIIGVGKTVKKRETTSKRTWDNGMACAGVEKKCAIVPSTHIGKIPGVPVGSWWEYRVKVAEAGIHRPPVSGIAGTSKNGSVSIVLAGGYEDDDDFGEEFYYTGSGGRDLSGNKRVAQQSSDQQLTKSNLALALNCDAPLDIKNGATARDWKKSKPVRVVRNYKLNKHHPKYAPETGNRYDGLYKIVKYWKEKGKSGFYVWRYHYRRDDDEPAPWTEEGKKRIKELGLEPTPSEKAATVKPKTTKRGKGPKKDEGTEDDTDSDSEETKPKTRKKLPRNAKTQTITSFMTPKSSDSRDVKYEVAQEARDLISQDDENSRIWDEIVNSPGKNITEFLEKVAREFNCPICFDLVDKPITTNCTHNACSSCLKNSIRYYGNKCPLCRATLFDEVSDLSETKQINALIKIIEEHAVNAKLDKVLALLFPTMRQK</sequence>
<dbReference type="Pfam" id="PF00628">
    <property type="entry name" value="PHD"/>
    <property type="match status" value="1"/>
</dbReference>
<dbReference type="EMBL" id="KQ964438">
    <property type="protein sequence ID" value="KXN73340.1"/>
    <property type="molecule type" value="Genomic_DNA"/>
</dbReference>
<evidence type="ECO:0000259" key="18">
    <source>
        <dbReference type="PROSITE" id="PS51015"/>
    </source>
</evidence>
<dbReference type="PROSITE" id="PS50053">
    <property type="entry name" value="UBIQUITIN_2"/>
    <property type="match status" value="1"/>
</dbReference>
<evidence type="ECO:0000256" key="8">
    <source>
        <dbReference type="ARBA" id="ARBA00022833"/>
    </source>
</evidence>
<dbReference type="SUPFAM" id="SSF57850">
    <property type="entry name" value="RING/U-box"/>
    <property type="match status" value="1"/>
</dbReference>
<keyword evidence="7" id="KW-0833">Ubl conjugation pathway</keyword>
<evidence type="ECO:0000256" key="7">
    <source>
        <dbReference type="ARBA" id="ARBA00022786"/>
    </source>
</evidence>
<evidence type="ECO:0000256" key="12">
    <source>
        <dbReference type="PROSITE-ProRule" id="PRU00175"/>
    </source>
</evidence>
<dbReference type="GO" id="GO:0016567">
    <property type="term" value="P:protein ubiquitination"/>
    <property type="evidence" value="ECO:0007669"/>
    <property type="project" value="UniProtKB-UniPathway"/>
</dbReference>
<dbReference type="EC" id="2.3.2.27" evidence="3"/>
<dbReference type="InterPro" id="IPR015947">
    <property type="entry name" value="PUA-like_sf"/>
</dbReference>
<reference evidence="19 20" key="1">
    <citation type="journal article" date="2015" name="Genome Biol. Evol.">
        <title>Phylogenomic analyses indicate that early fungi evolved digesting cell walls of algal ancestors of land plants.</title>
        <authorList>
            <person name="Chang Y."/>
            <person name="Wang S."/>
            <person name="Sekimoto S."/>
            <person name="Aerts A.L."/>
            <person name="Choi C."/>
            <person name="Clum A."/>
            <person name="LaButti K.M."/>
            <person name="Lindquist E.A."/>
            <person name="Yee Ngan C."/>
            <person name="Ohm R.A."/>
            <person name="Salamov A.A."/>
            <person name="Grigoriev I.V."/>
            <person name="Spatafora J.W."/>
            <person name="Berbee M.L."/>
        </authorList>
    </citation>
    <scope>NUCLEOTIDE SEQUENCE [LARGE SCALE GENOMIC DNA]</scope>
    <source>
        <strain evidence="19 20">NRRL 28638</strain>
    </source>
</reference>
<keyword evidence="6 12" id="KW-0863">Zinc-finger</keyword>
<dbReference type="SUPFAM" id="SSF88697">
    <property type="entry name" value="PUA domain-like"/>
    <property type="match status" value="1"/>
</dbReference>
<comment type="subcellular location">
    <subcellularLocation>
        <location evidence="13">Nucleus</location>
    </subcellularLocation>
</comment>
<dbReference type="InterPro" id="IPR019786">
    <property type="entry name" value="Zinc_finger_PHD-type_CS"/>
</dbReference>
<dbReference type="GO" id="GO:0005634">
    <property type="term" value="C:nucleus"/>
    <property type="evidence" value="ECO:0007669"/>
    <property type="project" value="UniProtKB-SubCell"/>
</dbReference>
<dbReference type="SMART" id="SM00213">
    <property type="entry name" value="UBQ"/>
    <property type="match status" value="1"/>
</dbReference>
<dbReference type="SMART" id="SM00249">
    <property type="entry name" value="PHD"/>
    <property type="match status" value="1"/>
</dbReference>
<evidence type="ECO:0000313" key="20">
    <source>
        <dbReference type="Proteomes" id="UP000070444"/>
    </source>
</evidence>
<dbReference type="InterPro" id="IPR000626">
    <property type="entry name" value="Ubiquitin-like_dom"/>
</dbReference>
<evidence type="ECO:0000256" key="6">
    <source>
        <dbReference type="ARBA" id="ARBA00022771"/>
    </source>
</evidence>
<dbReference type="InterPro" id="IPR001965">
    <property type="entry name" value="Znf_PHD"/>
</dbReference>
<dbReference type="PANTHER" id="PTHR14140">
    <property type="entry name" value="E3 UBIQUITIN-PROTEIN LIGASE UHRF-RELATED"/>
    <property type="match status" value="1"/>
</dbReference>
<feature type="compositionally biased region" description="Acidic residues" evidence="14">
    <location>
        <begin position="445"/>
        <end position="454"/>
    </location>
</feature>
<name>A0A137PEC6_CONC2</name>
<dbReference type="CDD" id="cd17039">
    <property type="entry name" value="Ubl_ubiquitin_like"/>
    <property type="match status" value="1"/>
</dbReference>
<dbReference type="PROSITE" id="PS50089">
    <property type="entry name" value="ZF_RING_2"/>
    <property type="match status" value="1"/>
</dbReference>
<dbReference type="Pfam" id="PF02182">
    <property type="entry name" value="SAD_SRA"/>
    <property type="match status" value="1"/>
</dbReference>
<comment type="catalytic activity">
    <reaction evidence="1">
        <text>S-ubiquitinyl-[E2 ubiquitin-conjugating enzyme]-L-cysteine + [acceptor protein]-L-lysine = [E2 ubiquitin-conjugating enzyme]-L-cysteine + N(6)-ubiquitinyl-[acceptor protein]-L-lysine.</text>
        <dbReference type="EC" id="2.3.2.27"/>
    </reaction>
</comment>
<dbReference type="Proteomes" id="UP000070444">
    <property type="component" value="Unassembled WGS sequence"/>
</dbReference>
<keyword evidence="5" id="KW-0479">Metal-binding</keyword>
<dbReference type="GO" id="GO:0003677">
    <property type="term" value="F:DNA binding"/>
    <property type="evidence" value="ECO:0007669"/>
    <property type="project" value="UniProtKB-KW"/>
</dbReference>
<feature type="domain" description="YDG" evidence="18">
    <location>
        <begin position="233"/>
        <end position="397"/>
    </location>
</feature>
<dbReference type="InterPro" id="IPR045134">
    <property type="entry name" value="UHRF1/2-like"/>
</dbReference>
<dbReference type="PANTHER" id="PTHR14140:SF45">
    <property type="entry name" value="RING-TYPE E3 UBIQUITIN TRANSFERASE"/>
    <property type="match status" value="1"/>
</dbReference>
<feature type="domain" description="PHD-type" evidence="15">
    <location>
        <begin position="139"/>
        <end position="189"/>
    </location>
</feature>
<dbReference type="InterPro" id="IPR003105">
    <property type="entry name" value="SRA_YDG"/>
</dbReference>
<evidence type="ECO:0000259" key="17">
    <source>
        <dbReference type="PROSITE" id="PS50089"/>
    </source>
</evidence>
<evidence type="ECO:0000256" key="1">
    <source>
        <dbReference type="ARBA" id="ARBA00000900"/>
    </source>
</evidence>
<dbReference type="GO" id="GO:0061630">
    <property type="term" value="F:ubiquitin protein ligase activity"/>
    <property type="evidence" value="ECO:0007669"/>
    <property type="project" value="UniProtKB-EC"/>
</dbReference>
<organism evidence="19 20">
    <name type="scientific">Conidiobolus coronatus (strain ATCC 28846 / CBS 209.66 / NRRL 28638)</name>
    <name type="common">Delacroixia coronata</name>
    <dbReference type="NCBI Taxonomy" id="796925"/>
    <lineage>
        <taxon>Eukaryota</taxon>
        <taxon>Fungi</taxon>
        <taxon>Fungi incertae sedis</taxon>
        <taxon>Zoopagomycota</taxon>
        <taxon>Entomophthoromycotina</taxon>
        <taxon>Entomophthoromycetes</taxon>
        <taxon>Entomophthorales</taxon>
        <taxon>Ancylistaceae</taxon>
        <taxon>Conidiobolus</taxon>
    </lineage>
</organism>
<evidence type="ECO:0000256" key="4">
    <source>
        <dbReference type="ARBA" id="ARBA00022679"/>
    </source>
</evidence>
<dbReference type="OrthoDB" id="2270193at2759"/>
<dbReference type="STRING" id="796925.A0A137PEC6"/>
<dbReference type="CDD" id="cd15525">
    <property type="entry name" value="PHD_UHRF1_2"/>
    <property type="match status" value="1"/>
</dbReference>
<accession>A0A137PEC6</accession>
<dbReference type="SMART" id="SM00466">
    <property type="entry name" value="SRA"/>
    <property type="match status" value="1"/>
</dbReference>
<protein>
    <recommendedName>
        <fullName evidence="3">RING-type E3 ubiquitin transferase</fullName>
        <ecNumber evidence="3">2.3.2.27</ecNumber>
    </recommendedName>
</protein>
<dbReference type="GO" id="GO:0008270">
    <property type="term" value="F:zinc ion binding"/>
    <property type="evidence" value="ECO:0007669"/>
    <property type="project" value="UniProtKB-KW"/>
</dbReference>
<feature type="region of interest" description="Disordered" evidence="14">
    <location>
        <begin position="413"/>
        <end position="472"/>
    </location>
</feature>
<dbReference type="InterPro" id="IPR001841">
    <property type="entry name" value="Znf_RING"/>
</dbReference>
<dbReference type="InterPro" id="IPR036987">
    <property type="entry name" value="SRA-YDG_sf"/>
</dbReference>
<dbReference type="InterPro" id="IPR011011">
    <property type="entry name" value="Znf_FYVE_PHD"/>
</dbReference>
<evidence type="ECO:0000256" key="14">
    <source>
        <dbReference type="SAM" id="MobiDB-lite"/>
    </source>
</evidence>
<dbReference type="Pfam" id="PF00240">
    <property type="entry name" value="ubiquitin"/>
    <property type="match status" value="1"/>
</dbReference>
<evidence type="ECO:0000256" key="11">
    <source>
        <dbReference type="ARBA" id="ARBA00023306"/>
    </source>
</evidence>
<feature type="region of interest" description="Disordered" evidence="14">
    <location>
        <begin position="78"/>
        <end position="99"/>
    </location>
</feature>
<dbReference type="InterPro" id="IPR029071">
    <property type="entry name" value="Ubiquitin-like_domsf"/>
</dbReference>
<dbReference type="PROSITE" id="PS51015">
    <property type="entry name" value="YDG"/>
    <property type="match status" value="1"/>
</dbReference>
<dbReference type="Pfam" id="PF13923">
    <property type="entry name" value="zf-C3HC4_2"/>
    <property type="match status" value="1"/>
</dbReference>
<keyword evidence="20" id="KW-1185">Reference proteome</keyword>
<keyword evidence="11" id="KW-0131">Cell cycle</keyword>
<comment type="pathway">
    <text evidence="2">Protein modification; protein ubiquitination.</text>
</comment>
<evidence type="ECO:0000313" key="19">
    <source>
        <dbReference type="EMBL" id="KXN73340.1"/>
    </source>
</evidence>
<dbReference type="UniPathway" id="UPA00143"/>
<keyword evidence="10 13" id="KW-0539">Nucleus</keyword>
<evidence type="ECO:0000256" key="9">
    <source>
        <dbReference type="ARBA" id="ARBA00023125"/>
    </source>
</evidence>
<dbReference type="Gene3D" id="3.30.40.10">
    <property type="entry name" value="Zinc/RING finger domain, C3HC4 (zinc finger)"/>
    <property type="match status" value="2"/>
</dbReference>
<proteinExistence type="predicted"/>
<evidence type="ECO:0000256" key="3">
    <source>
        <dbReference type="ARBA" id="ARBA00012483"/>
    </source>
</evidence>
<keyword evidence="8" id="KW-0862">Zinc</keyword>
<evidence type="ECO:0000259" key="16">
    <source>
        <dbReference type="PROSITE" id="PS50053"/>
    </source>
</evidence>
<dbReference type="SMART" id="SM00184">
    <property type="entry name" value="RING"/>
    <property type="match status" value="2"/>
</dbReference>
<keyword evidence="4" id="KW-0808">Transferase</keyword>
<dbReference type="SUPFAM" id="SSF57903">
    <property type="entry name" value="FYVE/PHD zinc finger"/>
    <property type="match status" value="1"/>
</dbReference>
<dbReference type="OMA" id="NGMACAG"/>
<dbReference type="InterPro" id="IPR013083">
    <property type="entry name" value="Znf_RING/FYVE/PHD"/>
</dbReference>
<dbReference type="InterPro" id="IPR019787">
    <property type="entry name" value="Znf_PHD-finger"/>
</dbReference>
<evidence type="ECO:0000259" key="15">
    <source>
        <dbReference type="PROSITE" id="PS50016"/>
    </source>
</evidence>
<keyword evidence="9" id="KW-0238">DNA-binding</keyword>
<feature type="domain" description="RING-type" evidence="17">
    <location>
        <begin position="534"/>
        <end position="573"/>
    </location>
</feature>
<evidence type="ECO:0000256" key="10">
    <source>
        <dbReference type="ARBA" id="ARBA00023242"/>
    </source>
</evidence>
<evidence type="ECO:0000256" key="5">
    <source>
        <dbReference type="ARBA" id="ARBA00022723"/>
    </source>
</evidence>
<dbReference type="AlphaFoldDB" id="A0A137PEC6"/>
<feature type="domain" description="Ubiquitin-like" evidence="16">
    <location>
        <begin position="1"/>
        <end position="71"/>
    </location>
</feature>
<evidence type="ECO:0000256" key="13">
    <source>
        <dbReference type="PROSITE-ProRule" id="PRU00358"/>
    </source>
</evidence>